<keyword evidence="1" id="KW-1133">Transmembrane helix</keyword>
<reference evidence="2" key="1">
    <citation type="journal article" date="2020" name="Stud. Mycol.">
        <title>101 Dothideomycetes genomes: a test case for predicting lifestyles and emergence of pathogens.</title>
        <authorList>
            <person name="Haridas S."/>
            <person name="Albert R."/>
            <person name="Binder M."/>
            <person name="Bloem J."/>
            <person name="Labutti K."/>
            <person name="Salamov A."/>
            <person name="Andreopoulos B."/>
            <person name="Baker S."/>
            <person name="Barry K."/>
            <person name="Bills G."/>
            <person name="Bluhm B."/>
            <person name="Cannon C."/>
            <person name="Castanera R."/>
            <person name="Culley D."/>
            <person name="Daum C."/>
            <person name="Ezra D."/>
            <person name="Gonzalez J."/>
            <person name="Henrissat B."/>
            <person name="Kuo A."/>
            <person name="Liang C."/>
            <person name="Lipzen A."/>
            <person name="Lutzoni F."/>
            <person name="Magnuson J."/>
            <person name="Mondo S."/>
            <person name="Nolan M."/>
            <person name="Ohm R."/>
            <person name="Pangilinan J."/>
            <person name="Park H.-J."/>
            <person name="Ramirez L."/>
            <person name="Alfaro M."/>
            <person name="Sun H."/>
            <person name="Tritt A."/>
            <person name="Yoshinaga Y."/>
            <person name="Zwiers L.-H."/>
            <person name="Turgeon B."/>
            <person name="Goodwin S."/>
            <person name="Spatafora J."/>
            <person name="Crous P."/>
            <person name="Grigoriev I."/>
        </authorList>
    </citation>
    <scope>NUCLEOTIDE SEQUENCE</scope>
    <source>
        <strain evidence="2">CBS 207.26</strain>
    </source>
</reference>
<dbReference type="OrthoDB" id="3945418at2759"/>
<dbReference type="EMBL" id="ML994630">
    <property type="protein sequence ID" value="KAF2186261.1"/>
    <property type="molecule type" value="Genomic_DNA"/>
</dbReference>
<keyword evidence="1" id="KW-0472">Membrane</keyword>
<evidence type="ECO:0008006" key="4">
    <source>
        <dbReference type="Google" id="ProtNLM"/>
    </source>
</evidence>
<keyword evidence="1" id="KW-0812">Transmembrane</keyword>
<keyword evidence="3" id="KW-1185">Reference proteome</keyword>
<sequence length="62" mass="7053">MGTTDQLPQTILSVTCGQAAFTSCALFFLYSTVIFIYRPFFHPLRKVPGPRLAPLIQWVETY</sequence>
<evidence type="ECO:0000313" key="2">
    <source>
        <dbReference type="EMBL" id="KAF2186261.1"/>
    </source>
</evidence>
<proteinExistence type="predicted"/>
<evidence type="ECO:0000313" key="3">
    <source>
        <dbReference type="Proteomes" id="UP000800200"/>
    </source>
</evidence>
<name>A0A6A6E2V8_9PEZI</name>
<protein>
    <recommendedName>
        <fullName evidence="4">Cytochrome P450</fullName>
    </recommendedName>
</protein>
<accession>A0A6A6E2V8</accession>
<dbReference type="AlphaFoldDB" id="A0A6A6E2V8"/>
<dbReference type="Proteomes" id="UP000800200">
    <property type="component" value="Unassembled WGS sequence"/>
</dbReference>
<evidence type="ECO:0000256" key="1">
    <source>
        <dbReference type="SAM" id="Phobius"/>
    </source>
</evidence>
<organism evidence="2 3">
    <name type="scientific">Zopfia rhizophila CBS 207.26</name>
    <dbReference type="NCBI Taxonomy" id="1314779"/>
    <lineage>
        <taxon>Eukaryota</taxon>
        <taxon>Fungi</taxon>
        <taxon>Dikarya</taxon>
        <taxon>Ascomycota</taxon>
        <taxon>Pezizomycotina</taxon>
        <taxon>Dothideomycetes</taxon>
        <taxon>Dothideomycetes incertae sedis</taxon>
        <taxon>Zopfiaceae</taxon>
        <taxon>Zopfia</taxon>
    </lineage>
</organism>
<feature type="transmembrane region" description="Helical" evidence="1">
    <location>
        <begin position="12"/>
        <end position="37"/>
    </location>
</feature>
<gene>
    <name evidence="2" type="ORF">K469DRAFT_776291</name>
</gene>